<feature type="compositionally biased region" description="Acidic residues" evidence="1">
    <location>
        <begin position="109"/>
        <end position="123"/>
    </location>
</feature>
<feature type="region of interest" description="Disordered" evidence="1">
    <location>
        <begin position="28"/>
        <end position="61"/>
    </location>
</feature>
<accession>A0A6L2JZP0</accession>
<protein>
    <submittedName>
        <fullName evidence="2">Uncharacterized protein</fullName>
    </submittedName>
</protein>
<dbReference type="EMBL" id="BKCJ010001419">
    <property type="protein sequence ID" value="GEU41295.1"/>
    <property type="molecule type" value="Genomic_DNA"/>
</dbReference>
<gene>
    <name evidence="2" type="ORF">Tci_013273</name>
</gene>
<dbReference type="AlphaFoldDB" id="A0A6L2JZP0"/>
<name>A0A6L2JZP0_TANCI</name>
<feature type="region of interest" description="Disordered" evidence="1">
    <location>
        <begin position="80"/>
        <end position="145"/>
    </location>
</feature>
<evidence type="ECO:0000256" key="1">
    <source>
        <dbReference type="SAM" id="MobiDB-lite"/>
    </source>
</evidence>
<proteinExistence type="predicted"/>
<feature type="compositionally biased region" description="Low complexity" evidence="1">
    <location>
        <begin position="39"/>
        <end position="50"/>
    </location>
</feature>
<evidence type="ECO:0000313" key="2">
    <source>
        <dbReference type="EMBL" id="GEU41295.1"/>
    </source>
</evidence>
<organism evidence="2">
    <name type="scientific">Tanacetum cinerariifolium</name>
    <name type="common">Dalmatian daisy</name>
    <name type="synonym">Chrysanthemum cinerariifolium</name>
    <dbReference type="NCBI Taxonomy" id="118510"/>
    <lineage>
        <taxon>Eukaryota</taxon>
        <taxon>Viridiplantae</taxon>
        <taxon>Streptophyta</taxon>
        <taxon>Embryophyta</taxon>
        <taxon>Tracheophyta</taxon>
        <taxon>Spermatophyta</taxon>
        <taxon>Magnoliopsida</taxon>
        <taxon>eudicotyledons</taxon>
        <taxon>Gunneridae</taxon>
        <taxon>Pentapetalae</taxon>
        <taxon>asterids</taxon>
        <taxon>campanulids</taxon>
        <taxon>Asterales</taxon>
        <taxon>Asteraceae</taxon>
        <taxon>Asteroideae</taxon>
        <taxon>Anthemideae</taxon>
        <taxon>Anthemidinae</taxon>
        <taxon>Tanacetum</taxon>
    </lineage>
</organism>
<sequence>MRTASTAAKPCQGDSSEFYLITGNYVPGLAEPEHAPLSPEYVPKPVYPEYLASSNDDIPADYQPLHADVLATALSSGYIADSNPKVDPEDDLENDPKDDPTDYPANRGDEEEDEESYEDNADDEDKKEASEEEEDDDKEKEYLTRSNSSTTLIVTVVAALPSSLLLPSLLTPLSSSFLRIPSLPLPLPSPSLPLPAPSTPLLLPATDCREDVPEANVSPRKRQPGLDVTHATNYDFVDTVDATPGRPVNRKVGCRITDVWDDIVGDMEETTLTTLEAVNQRVADLATTLA</sequence>
<reference evidence="2" key="1">
    <citation type="journal article" date="2019" name="Sci. Rep.">
        <title>Draft genome of Tanacetum cinerariifolium, the natural source of mosquito coil.</title>
        <authorList>
            <person name="Yamashiro T."/>
            <person name="Shiraishi A."/>
            <person name="Satake H."/>
            <person name="Nakayama K."/>
        </authorList>
    </citation>
    <scope>NUCLEOTIDE SEQUENCE</scope>
</reference>
<comment type="caution">
    <text evidence="2">The sequence shown here is derived from an EMBL/GenBank/DDBJ whole genome shotgun (WGS) entry which is preliminary data.</text>
</comment>